<name>A0A147BEL0_IXORI</name>
<protein>
    <submittedName>
        <fullName evidence="2">Uncharacterized protein</fullName>
    </submittedName>
</protein>
<sequence length="569" mass="58638">MLAPAFAVACTAQAPVLTGALLGAVEAIGSVSAGDGAVVALPPWHAEAGAGDRVALATVLTLAFLGAAVTPPVDGTRFTAAETHIARPTVALSCDMVTWAICMHAVSTHFRTILAKVSGRAWLIAVLAHPSPFANADSCFWVTRGIVLAVAGVFTRGTPLTSLTLTITGHTFKPRCTDAASRDMVTSKRVFPVALAFFLALSSKSSVIALRFAEFTHKTGRAGAIATDRITTGPISTLALDLATRPIETNRAKFIATGLRKARRTAAVPIHVGADSSIFAAAVLGAIRAKPSNRALLLAVGTNVSRLTDTHSIDWIASSVVFAAARQSAVRAVKQRWTGPDTGLSVPAGLALARAGPGVTQKRVFFATLADLVTLWTIIVVCAGSCLTSRSCKARKADALSIRNVAACTVVTVTFLAAVQAVSSDWTLILATLSDIAWAADARASQVVTEGAIVASAALTAVGSVEASGARICTNSTGPSLRAEAVAINGIAGSTVLATTLARALVTVCAFWTELVAQWPAVARGTSATSRDVVTKSSIETAACLSAFVAILPRIARFITVNTLPTWLA</sequence>
<reference evidence="2" key="1">
    <citation type="journal article" date="2018" name="PLoS Negl. Trop. Dis.">
        <title>Sialome diversity of ticks revealed by RNAseq of single tick salivary glands.</title>
        <authorList>
            <person name="Perner J."/>
            <person name="Kropackova S."/>
            <person name="Kopacek P."/>
            <person name="Ribeiro J.M."/>
        </authorList>
    </citation>
    <scope>NUCLEOTIDE SEQUENCE</scope>
    <source>
        <strain evidence="2">Siblings of single egg batch collected in Ceske Budejovice</strain>
        <tissue evidence="2">Salivary glands</tissue>
    </source>
</reference>
<accession>A0A147BEL0</accession>
<keyword evidence="1" id="KW-1133">Transmembrane helix</keyword>
<evidence type="ECO:0000313" key="2">
    <source>
        <dbReference type="EMBL" id="JAR89216.1"/>
    </source>
</evidence>
<keyword evidence="1" id="KW-0472">Membrane</keyword>
<dbReference type="EMBL" id="GEGO01006188">
    <property type="protein sequence ID" value="JAR89216.1"/>
    <property type="molecule type" value="Transcribed_RNA"/>
</dbReference>
<proteinExistence type="predicted"/>
<evidence type="ECO:0000256" key="1">
    <source>
        <dbReference type="SAM" id="Phobius"/>
    </source>
</evidence>
<feature type="transmembrane region" description="Helical" evidence="1">
    <location>
        <begin position="364"/>
        <end position="388"/>
    </location>
</feature>
<organism evidence="2">
    <name type="scientific">Ixodes ricinus</name>
    <name type="common">Common tick</name>
    <name type="synonym">Acarus ricinus</name>
    <dbReference type="NCBI Taxonomy" id="34613"/>
    <lineage>
        <taxon>Eukaryota</taxon>
        <taxon>Metazoa</taxon>
        <taxon>Ecdysozoa</taxon>
        <taxon>Arthropoda</taxon>
        <taxon>Chelicerata</taxon>
        <taxon>Arachnida</taxon>
        <taxon>Acari</taxon>
        <taxon>Parasitiformes</taxon>
        <taxon>Ixodida</taxon>
        <taxon>Ixodoidea</taxon>
        <taxon>Ixodidae</taxon>
        <taxon>Ixodinae</taxon>
        <taxon>Ixodes</taxon>
    </lineage>
</organism>
<feature type="transmembrane region" description="Helical" evidence="1">
    <location>
        <begin position="400"/>
        <end position="419"/>
    </location>
</feature>
<dbReference type="AlphaFoldDB" id="A0A147BEL0"/>
<keyword evidence="1" id="KW-0812">Transmembrane</keyword>